<feature type="transmembrane region" description="Helical" evidence="8">
    <location>
        <begin position="370"/>
        <end position="391"/>
    </location>
</feature>
<keyword evidence="6 8" id="KW-0472">Membrane</keyword>
<comment type="caution">
    <text evidence="9">The sequence shown here is derived from an EMBL/GenBank/DDBJ whole genome shotgun (WGS) entry which is preliminary data.</text>
</comment>
<dbReference type="GO" id="GO:0016020">
    <property type="term" value="C:membrane"/>
    <property type="evidence" value="ECO:0007669"/>
    <property type="project" value="UniProtKB-SubCell"/>
</dbReference>
<dbReference type="Pfam" id="PF13641">
    <property type="entry name" value="Glyco_tranf_2_3"/>
    <property type="match status" value="1"/>
</dbReference>
<evidence type="ECO:0000256" key="8">
    <source>
        <dbReference type="SAM" id="Phobius"/>
    </source>
</evidence>
<protein>
    <submittedName>
        <fullName evidence="9">Uncharacterized protein</fullName>
    </submittedName>
</protein>
<dbReference type="AlphaFoldDB" id="A0AAE0WXF8"/>
<sequence length="461" mass="52848">MQVMNMLLFTLWIVMSLLRYMRTVASIFTFIFYRPKPVKVKPTYTAKDVTVIVPTTFKSETELTHCLRCISACSPASILVVTAVANISLVQQICSLKAYNRVRVLGVEKLNKRRQMIKALKQVNTKIVVFADDDVFWPARYLDYLLAIFEDPRTGAGGTRQRVRRNPGTFINFWNFLGISYLERRVWNNIATNAIDGSISTLSGRTSAYLTAILKSDEFFHCFLNDHWRGHPLNTDDDKCLTRYVYSHGWSITIQSDPRSVIETTLEDNPKYISQCLRWARAHWRGNFIVMENERYWRSSKFWWGCYVIYICQFQTPALLVDGLLLGLVLGATLGTCCQQWATIALVVWIVFTKNVKMIPHFCRNPQDMLWIPAGILFSYIHGFLNLYALLTLTNTTWGSQSLEALEVVRAENEEVVPLLRNAMDEGTLYREPVLGRVVGDDYFSPVRIDSAYGSRSTSPG</sequence>
<evidence type="ECO:0000256" key="7">
    <source>
        <dbReference type="ARBA" id="ARBA00023180"/>
    </source>
</evidence>
<dbReference type="EMBL" id="JAUTXT010000002">
    <property type="protein sequence ID" value="KAK3679380.1"/>
    <property type="molecule type" value="Genomic_DNA"/>
</dbReference>
<feature type="transmembrane region" description="Helical" evidence="8">
    <location>
        <begin position="302"/>
        <end position="321"/>
    </location>
</feature>
<keyword evidence="7" id="KW-0325">Glycoprotein</keyword>
<comment type="subcellular location">
    <subcellularLocation>
        <location evidence="1">Membrane</location>
    </subcellularLocation>
</comment>
<dbReference type="InterPro" id="IPR029044">
    <property type="entry name" value="Nucleotide-diphossugar_trans"/>
</dbReference>
<evidence type="ECO:0000256" key="3">
    <source>
        <dbReference type="ARBA" id="ARBA00022679"/>
    </source>
</evidence>
<dbReference type="PANTHER" id="PTHR47844:SF1">
    <property type="entry name" value="EXOSTOSIN-LIKE 2"/>
    <property type="match status" value="1"/>
</dbReference>
<keyword evidence="10" id="KW-1185">Reference proteome</keyword>
<evidence type="ECO:0000256" key="4">
    <source>
        <dbReference type="ARBA" id="ARBA00022692"/>
    </source>
</evidence>
<evidence type="ECO:0000256" key="6">
    <source>
        <dbReference type="ARBA" id="ARBA00023136"/>
    </source>
</evidence>
<reference evidence="9" key="1">
    <citation type="submission" date="2023-07" db="EMBL/GenBank/DDBJ databases">
        <title>Black Yeasts Isolated from many extreme environments.</title>
        <authorList>
            <person name="Coleine C."/>
            <person name="Stajich J.E."/>
            <person name="Selbmann L."/>
        </authorList>
    </citation>
    <scope>NUCLEOTIDE SEQUENCE</scope>
    <source>
        <strain evidence="9">CCFEE 5485</strain>
    </source>
</reference>
<evidence type="ECO:0000313" key="10">
    <source>
        <dbReference type="Proteomes" id="UP001274830"/>
    </source>
</evidence>
<feature type="transmembrane region" description="Helical" evidence="8">
    <location>
        <begin position="328"/>
        <end position="350"/>
    </location>
</feature>
<dbReference type="GO" id="GO:0016757">
    <property type="term" value="F:glycosyltransferase activity"/>
    <property type="evidence" value="ECO:0007669"/>
    <property type="project" value="UniProtKB-KW"/>
</dbReference>
<organism evidence="9 10">
    <name type="scientific">Recurvomyces mirabilis</name>
    <dbReference type="NCBI Taxonomy" id="574656"/>
    <lineage>
        <taxon>Eukaryota</taxon>
        <taxon>Fungi</taxon>
        <taxon>Dikarya</taxon>
        <taxon>Ascomycota</taxon>
        <taxon>Pezizomycotina</taxon>
        <taxon>Dothideomycetes</taxon>
        <taxon>Dothideomycetidae</taxon>
        <taxon>Mycosphaerellales</taxon>
        <taxon>Teratosphaeriaceae</taxon>
        <taxon>Recurvomyces</taxon>
    </lineage>
</organism>
<proteinExistence type="predicted"/>
<dbReference type="SUPFAM" id="SSF53448">
    <property type="entry name" value="Nucleotide-diphospho-sugar transferases"/>
    <property type="match status" value="1"/>
</dbReference>
<gene>
    <name evidence="9" type="ORF">LTR78_000941</name>
</gene>
<evidence type="ECO:0000256" key="5">
    <source>
        <dbReference type="ARBA" id="ARBA00022989"/>
    </source>
</evidence>
<keyword evidence="4 8" id="KW-0812">Transmembrane</keyword>
<evidence type="ECO:0000256" key="2">
    <source>
        <dbReference type="ARBA" id="ARBA00022676"/>
    </source>
</evidence>
<dbReference type="PANTHER" id="PTHR47844">
    <property type="entry name" value="SYNTHASE CPS1, PUTATIVE (AFU_ORTHOLOGUE AFUA_7G02500)-RELATED"/>
    <property type="match status" value="1"/>
</dbReference>
<keyword evidence="3" id="KW-0808">Transferase</keyword>
<keyword evidence="5 8" id="KW-1133">Transmembrane helix</keyword>
<dbReference type="InterPro" id="IPR052427">
    <property type="entry name" value="Glycosyltrans_GT2/GT47"/>
</dbReference>
<evidence type="ECO:0000313" key="9">
    <source>
        <dbReference type="EMBL" id="KAK3679380.1"/>
    </source>
</evidence>
<name>A0AAE0WXF8_9PEZI</name>
<keyword evidence="2" id="KW-0328">Glycosyltransferase</keyword>
<dbReference type="Gene3D" id="3.90.550.10">
    <property type="entry name" value="Spore Coat Polysaccharide Biosynthesis Protein SpsA, Chain A"/>
    <property type="match status" value="1"/>
</dbReference>
<evidence type="ECO:0000256" key="1">
    <source>
        <dbReference type="ARBA" id="ARBA00004370"/>
    </source>
</evidence>
<dbReference type="Proteomes" id="UP001274830">
    <property type="component" value="Unassembled WGS sequence"/>
</dbReference>
<accession>A0AAE0WXF8</accession>